<comment type="caution">
    <text evidence="9">The sequence shown here is derived from an EMBL/GenBank/DDBJ whole genome shotgun (WGS) entry which is preliminary data.</text>
</comment>
<keyword evidence="2 7" id="KW-0479">Metal-binding</keyword>
<evidence type="ECO:0000256" key="2">
    <source>
        <dbReference type="ARBA" id="ARBA00022723"/>
    </source>
</evidence>
<evidence type="ECO:0000256" key="5">
    <source>
        <dbReference type="ARBA" id="ARBA00035573"/>
    </source>
</evidence>
<organism evidence="9 10">
    <name type="scientific">Streptomyces rugosispiralis</name>
    <dbReference type="NCBI Taxonomy" id="2967341"/>
    <lineage>
        <taxon>Bacteria</taxon>
        <taxon>Bacillati</taxon>
        <taxon>Actinomycetota</taxon>
        <taxon>Actinomycetes</taxon>
        <taxon>Kitasatosporales</taxon>
        <taxon>Streptomycetaceae</taxon>
        <taxon>Streptomyces</taxon>
    </lineage>
</organism>
<dbReference type="Pfam" id="PF19086">
    <property type="entry name" value="Terpene_syn_C_2"/>
    <property type="match status" value="1"/>
</dbReference>
<evidence type="ECO:0000256" key="3">
    <source>
        <dbReference type="ARBA" id="ARBA00022842"/>
    </source>
</evidence>
<dbReference type="SUPFAM" id="SSF48576">
    <property type="entry name" value="Terpenoid synthases"/>
    <property type="match status" value="1"/>
</dbReference>
<reference evidence="9 10" key="1">
    <citation type="submission" date="2022-07" db="EMBL/GenBank/DDBJ databases">
        <authorList>
            <person name="Phongsopitanun W."/>
            <person name="Tanasupawat S."/>
        </authorList>
    </citation>
    <scope>NUCLEOTIDE SEQUENCE [LARGE SCALE GENOMIC DNA]</scope>
    <source>
        <strain evidence="9 10">RCU-064</strain>
    </source>
</reference>
<keyword evidence="3 7" id="KW-0460">Magnesium</keyword>
<dbReference type="InterPro" id="IPR008949">
    <property type="entry name" value="Isoprenoid_synthase_dom_sf"/>
</dbReference>
<dbReference type="PANTHER" id="PTHR35201">
    <property type="entry name" value="TERPENE SYNTHASE"/>
    <property type="match status" value="1"/>
</dbReference>
<comment type="similarity">
    <text evidence="6">Belongs to the terpene synthase family. 2-methylisoborneol synthase subfamily.</text>
</comment>
<dbReference type="Gene3D" id="1.10.600.10">
    <property type="entry name" value="Farnesyl Diphosphate Synthase"/>
    <property type="match status" value="1"/>
</dbReference>
<proteinExistence type="inferred from homology"/>
<feature type="compositionally biased region" description="Low complexity" evidence="8">
    <location>
        <begin position="12"/>
        <end position="22"/>
    </location>
</feature>
<dbReference type="InterPro" id="IPR034686">
    <property type="entry name" value="Terpene_cyclase-like_2"/>
</dbReference>
<dbReference type="InterPro" id="IPR047945">
    <property type="entry name" value="MIB_synthase"/>
</dbReference>
<dbReference type="SFLD" id="SFLDS00005">
    <property type="entry name" value="Isoprenoid_Synthase_Type_I"/>
    <property type="match status" value="1"/>
</dbReference>
<comment type="catalytic activity">
    <reaction evidence="5">
        <text>(E)-2-methylgeranyl diphosphate + H2O = 2-methylisoborneol + diphosphate</text>
        <dbReference type="Rhea" id="RHEA:32571"/>
        <dbReference type="ChEBI" id="CHEBI:15377"/>
        <dbReference type="ChEBI" id="CHEBI:33019"/>
        <dbReference type="ChEBI" id="CHEBI:61984"/>
        <dbReference type="ChEBI" id="CHEBI:61987"/>
        <dbReference type="EC" id="4.2.3.118"/>
    </reaction>
</comment>
<protein>
    <recommendedName>
        <fullName evidence="7">Terpene synthase</fullName>
        <ecNumber evidence="7">4.2.3.-</ecNumber>
    </recommendedName>
</protein>
<evidence type="ECO:0000313" key="10">
    <source>
        <dbReference type="Proteomes" id="UP001204746"/>
    </source>
</evidence>
<gene>
    <name evidence="9" type="ORF">NP777_08705</name>
</gene>
<evidence type="ECO:0000313" key="9">
    <source>
        <dbReference type="EMBL" id="MCQ8188323.1"/>
    </source>
</evidence>
<evidence type="ECO:0000256" key="6">
    <source>
        <dbReference type="ARBA" id="ARBA00035653"/>
    </source>
</evidence>
<evidence type="ECO:0000256" key="4">
    <source>
        <dbReference type="ARBA" id="ARBA00023239"/>
    </source>
</evidence>
<sequence length="433" mass="47195">MPAPEPSPPRSSLPAAASRSGANVLAEAAARAHDIKAATGARPPAPSSPAPPPVDVLPADLPTAEAGTPGADVDRILRGPSGLGTAGLHLARREEPPTPSAPPAVPAEGTPVPGLYHHPVPEPDPVRVEEVSRRIKAWALDEVDLYPDEWEEQFDGFSVGRYMVACHPDAPTVDHLMLATRLMVAENAVDDCYCEDHGGSPIGLGGRLLLAHTALDALHTTREYQPRWAESLHSDAPRRAYRSAMEYFVRAAGASQADRYRHDMARLHMGYLAEAAWAQTDHVPEVWEYLAMRQFNNFRPCPTITDTVGGYELPADLHAQPAMQRVIALAGNATTIVNDLYSYTKELAGPGRHLNLPVVIAEREGLSDRDAYLKAVEVHNDLMHDFEAEAAAAAVAFPIPTVQRFLRGVAAWVDGNHYWHQTNTFRYSLPDFW</sequence>
<dbReference type="EMBL" id="JANIAA010000003">
    <property type="protein sequence ID" value="MCQ8188323.1"/>
    <property type="molecule type" value="Genomic_DNA"/>
</dbReference>
<comment type="cofactor">
    <cofactor evidence="1 7">
        <name>Mg(2+)</name>
        <dbReference type="ChEBI" id="CHEBI:18420"/>
    </cofactor>
</comment>
<dbReference type="SFLD" id="SFLDG01020">
    <property type="entry name" value="Terpene_Cyclase_Like_2"/>
    <property type="match status" value="1"/>
</dbReference>
<feature type="region of interest" description="Disordered" evidence="8">
    <location>
        <begin position="1"/>
        <end position="124"/>
    </location>
</feature>
<evidence type="ECO:0000256" key="1">
    <source>
        <dbReference type="ARBA" id="ARBA00001946"/>
    </source>
</evidence>
<dbReference type="PANTHER" id="PTHR35201:SF4">
    <property type="entry name" value="BETA-PINACENE SYNTHASE-RELATED"/>
    <property type="match status" value="1"/>
</dbReference>
<dbReference type="NCBIfam" id="NF041167">
    <property type="entry name" value="f2_encap_cargo2"/>
    <property type="match status" value="1"/>
</dbReference>
<keyword evidence="4 7" id="KW-0456">Lyase</keyword>
<feature type="compositionally biased region" description="Pro residues" evidence="8">
    <location>
        <begin position="43"/>
        <end position="55"/>
    </location>
</feature>
<accession>A0ABT1UU30</accession>
<evidence type="ECO:0000256" key="7">
    <source>
        <dbReference type="RuleBase" id="RU366034"/>
    </source>
</evidence>
<evidence type="ECO:0000256" key="8">
    <source>
        <dbReference type="SAM" id="MobiDB-lite"/>
    </source>
</evidence>
<keyword evidence="10" id="KW-1185">Reference proteome</keyword>
<dbReference type="RefSeq" id="WP_256649481.1">
    <property type="nucleotide sequence ID" value="NZ_JANIAA010000003.1"/>
</dbReference>
<dbReference type="EC" id="4.2.3.-" evidence="7"/>
<feature type="compositionally biased region" description="Pro residues" evidence="8">
    <location>
        <begin position="1"/>
        <end position="11"/>
    </location>
</feature>
<name>A0ABT1UU30_9ACTN</name>
<dbReference type="Proteomes" id="UP001204746">
    <property type="component" value="Unassembled WGS sequence"/>
</dbReference>